<comment type="caution">
    <text evidence="1">The sequence shown here is derived from an EMBL/GenBank/DDBJ whole genome shotgun (WGS) entry which is preliminary data.</text>
</comment>
<dbReference type="AlphaFoldDB" id="A0A8X6LL28"/>
<gene>
    <name evidence="1" type="ORF">TNCT_159341</name>
</gene>
<protein>
    <submittedName>
        <fullName evidence="1">Uncharacterized protein</fullName>
    </submittedName>
</protein>
<evidence type="ECO:0000313" key="1">
    <source>
        <dbReference type="EMBL" id="GFR13765.1"/>
    </source>
</evidence>
<proteinExistence type="predicted"/>
<sequence>MIARKRSAIDRVYIPDSNSESNFSLDSVLYAVQEKMQMASKIAKKHEYGAKTVKLELALNPATNSIILKCISKKMLCRFSSIFTSARSLY</sequence>
<evidence type="ECO:0000313" key="2">
    <source>
        <dbReference type="Proteomes" id="UP000887116"/>
    </source>
</evidence>
<keyword evidence="2" id="KW-1185">Reference proteome</keyword>
<name>A0A8X6LL28_TRICU</name>
<accession>A0A8X6LL28</accession>
<reference evidence="1" key="1">
    <citation type="submission" date="2020-07" db="EMBL/GenBank/DDBJ databases">
        <title>Multicomponent nature underlies the extraordinary mechanical properties of spider dragline silk.</title>
        <authorList>
            <person name="Kono N."/>
            <person name="Nakamura H."/>
            <person name="Mori M."/>
            <person name="Yoshida Y."/>
            <person name="Ohtoshi R."/>
            <person name="Malay A.D."/>
            <person name="Moran D.A.P."/>
            <person name="Tomita M."/>
            <person name="Numata K."/>
            <person name="Arakawa K."/>
        </authorList>
    </citation>
    <scope>NUCLEOTIDE SEQUENCE</scope>
</reference>
<organism evidence="1 2">
    <name type="scientific">Trichonephila clavata</name>
    <name type="common">Joro spider</name>
    <name type="synonym">Nephila clavata</name>
    <dbReference type="NCBI Taxonomy" id="2740835"/>
    <lineage>
        <taxon>Eukaryota</taxon>
        <taxon>Metazoa</taxon>
        <taxon>Ecdysozoa</taxon>
        <taxon>Arthropoda</taxon>
        <taxon>Chelicerata</taxon>
        <taxon>Arachnida</taxon>
        <taxon>Araneae</taxon>
        <taxon>Araneomorphae</taxon>
        <taxon>Entelegynae</taxon>
        <taxon>Araneoidea</taxon>
        <taxon>Nephilidae</taxon>
        <taxon>Trichonephila</taxon>
    </lineage>
</organism>
<dbReference type="EMBL" id="BMAO01026979">
    <property type="protein sequence ID" value="GFR13765.1"/>
    <property type="molecule type" value="Genomic_DNA"/>
</dbReference>
<dbReference type="Proteomes" id="UP000887116">
    <property type="component" value="Unassembled WGS sequence"/>
</dbReference>